<dbReference type="CDD" id="cd01277">
    <property type="entry name" value="HINT_subgroup"/>
    <property type="match status" value="1"/>
</dbReference>
<dbReference type="InterPro" id="IPR036265">
    <property type="entry name" value="HIT-like_sf"/>
</dbReference>
<dbReference type="PANTHER" id="PTHR46648:SF1">
    <property type="entry name" value="ADENOSINE 5'-MONOPHOSPHORAMIDASE HNT1"/>
    <property type="match status" value="1"/>
</dbReference>
<dbReference type="Pfam" id="PF01230">
    <property type="entry name" value="HIT"/>
    <property type="match status" value="1"/>
</dbReference>
<dbReference type="InterPro" id="IPR011146">
    <property type="entry name" value="HIT-like"/>
</dbReference>
<reference evidence="3" key="1">
    <citation type="submission" date="2023-07" db="EMBL/GenBank/DDBJ databases">
        <title>Genomic Encyclopedia of Type Strains, Phase IV (KMG-IV): sequencing the most valuable type-strain genomes for metagenomic binning, comparative biology and taxonomic classification.</title>
        <authorList>
            <person name="Goeker M."/>
        </authorList>
    </citation>
    <scope>NUCLEOTIDE SEQUENCE [LARGE SCALE GENOMIC DNA]</scope>
    <source>
        <strain evidence="3">DSM 22019</strain>
    </source>
</reference>
<dbReference type="EMBL" id="JAUSWP010000001">
    <property type="protein sequence ID" value="MDQ0567441.1"/>
    <property type="molecule type" value="Genomic_DNA"/>
</dbReference>
<evidence type="ECO:0000256" key="1">
    <source>
        <dbReference type="PROSITE-ProRule" id="PRU00464"/>
    </source>
</evidence>
<dbReference type="Gene3D" id="3.30.428.10">
    <property type="entry name" value="HIT-like"/>
    <property type="match status" value="1"/>
</dbReference>
<accession>A0ABU0NDB5</accession>
<feature type="domain" description="HIT" evidence="2">
    <location>
        <begin position="4"/>
        <end position="111"/>
    </location>
</feature>
<sequence length="131" mass="15173">MDCIFCKIINNEIPSYKVYENDNVFAFLDIQPASEGHCIVIPKKHFKNFSECDDNYLKEVAIAKKQIVQILKDKLNPQGFNYLSNQEAIAGQSVFHYHEHIIPKYKENEGFILSANRVETKDVKSVYESLK</sequence>
<organism evidence="3 4">
    <name type="scientific">Mycoplasma yeatsii</name>
    <dbReference type="NCBI Taxonomy" id="51365"/>
    <lineage>
        <taxon>Bacteria</taxon>
        <taxon>Bacillati</taxon>
        <taxon>Mycoplasmatota</taxon>
        <taxon>Mollicutes</taxon>
        <taxon>Mycoplasmataceae</taxon>
        <taxon>Mycoplasma</taxon>
    </lineage>
</organism>
<keyword evidence="4" id="KW-1185">Reference proteome</keyword>
<name>A0ABU0NDB5_9MOLU</name>
<dbReference type="PANTHER" id="PTHR46648">
    <property type="entry name" value="HIT FAMILY PROTEIN 1"/>
    <property type="match status" value="1"/>
</dbReference>
<dbReference type="PRINTS" id="PR00332">
    <property type="entry name" value="HISTRIAD"/>
</dbReference>
<dbReference type="PROSITE" id="PS51084">
    <property type="entry name" value="HIT_2"/>
    <property type="match status" value="1"/>
</dbReference>
<comment type="caution">
    <text evidence="3">The sequence shown here is derived from an EMBL/GenBank/DDBJ whole genome shotgun (WGS) entry which is preliminary data.</text>
</comment>
<dbReference type="InterPro" id="IPR001310">
    <property type="entry name" value="Histidine_triad_HIT"/>
</dbReference>
<evidence type="ECO:0000313" key="4">
    <source>
        <dbReference type="Proteomes" id="UP001236620"/>
    </source>
</evidence>
<gene>
    <name evidence="3" type="ORF">J2Z63_000062</name>
</gene>
<feature type="short sequence motif" description="Histidine triad motif" evidence="1">
    <location>
        <begin position="96"/>
        <end position="100"/>
    </location>
</feature>
<evidence type="ECO:0000259" key="2">
    <source>
        <dbReference type="PROSITE" id="PS51084"/>
    </source>
</evidence>
<protein>
    <submittedName>
        <fullName evidence="3">Histidine triad (HIT) family protein</fullName>
    </submittedName>
</protein>
<dbReference type="Proteomes" id="UP001236620">
    <property type="component" value="Unassembled WGS sequence"/>
</dbReference>
<proteinExistence type="predicted"/>
<dbReference type="SUPFAM" id="SSF54197">
    <property type="entry name" value="HIT-like"/>
    <property type="match status" value="1"/>
</dbReference>
<dbReference type="RefSeq" id="WP_307443861.1">
    <property type="nucleotide sequence ID" value="NZ_JAUSWP010000001.1"/>
</dbReference>
<dbReference type="InterPro" id="IPR039384">
    <property type="entry name" value="HINT"/>
</dbReference>
<evidence type="ECO:0000313" key="3">
    <source>
        <dbReference type="EMBL" id="MDQ0567441.1"/>
    </source>
</evidence>